<dbReference type="SUPFAM" id="SSF56601">
    <property type="entry name" value="beta-lactamase/transpeptidase-like"/>
    <property type="match status" value="1"/>
</dbReference>
<dbReference type="EMBL" id="CP090175">
    <property type="protein sequence ID" value="UJO25179.1"/>
    <property type="molecule type" value="Genomic_DNA"/>
</dbReference>
<evidence type="ECO:0000313" key="5">
    <source>
        <dbReference type="Proteomes" id="UP000756132"/>
    </source>
</evidence>
<dbReference type="InterPro" id="IPR012338">
    <property type="entry name" value="Beta-lactam/transpept-like"/>
</dbReference>
<dbReference type="AlphaFoldDB" id="A0A9Q8UWL5"/>
<comment type="similarity">
    <text evidence="1">Belongs to the class-A beta-lactamase family.</text>
</comment>
<keyword evidence="2" id="KW-0378">Hydrolase</keyword>
<evidence type="ECO:0000256" key="2">
    <source>
        <dbReference type="ARBA" id="ARBA00022801"/>
    </source>
</evidence>
<evidence type="ECO:0000313" key="4">
    <source>
        <dbReference type="EMBL" id="UJO25179.1"/>
    </source>
</evidence>
<dbReference type="InterPro" id="IPR001466">
    <property type="entry name" value="Beta-lactam-related"/>
</dbReference>
<dbReference type="PANTHER" id="PTHR43283">
    <property type="entry name" value="BETA-LACTAMASE-RELATED"/>
    <property type="match status" value="1"/>
</dbReference>
<accession>A0A9Q8UWL5</accession>
<dbReference type="OrthoDB" id="428260at2759"/>
<gene>
    <name evidence="4" type="ORF">CLAFUR5_14452</name>
</gene>
<keyword evidence="5" id="KW-1185">Reference proteome</keyword>
<dbReference type="GO" id="GO:0016787">
    <property type="term" value="F:hydrolase activity"/>
    <property type="evidence" value="ECO:0007669"/>
    <property type="project" value="UniProtKB-KW"/>
</dbReference>
<dbReference type="RefSeq" id="XP_047769545.1">
    <property type="nucleotide sequence ID" value="XM_047913600.1"/>
</dbReference>
<dbReference type="GeneID" id="71994330"/>
<feature type="domain" description="Beta-lactamase-related" evidence="3">
    <location>
        <begin position="69"/>
        <end position="409"/>
    </location>
</feature>
<reference evidence="4" key="2">
    <citation type="journal article" date="2022" name="Microb. Genom.">
        <title>A chromosome-scale genome assembly of the tomato pathogen Cladosporium fulvum reveals a compartmentalized genome architecture and the presence of a dispensable chromosome.</title>
        <authorList>
            <person name="Zaccaron A.Z."/>
            <person name="Chen L.H."/>
            <person name="Samaras A."/>
            <person name="Stergiopoulos I."/>
        </authorList>
    </citation>
    <scope>NUCLEOTIDE SEQUENCE</scope>
    <source>
        <strain evidence="4">Race5_Kim</strain>
    </source>
</reference>
<dbReference type="Gene3D" id="3.40.710.10">
    <property type="entry name" value="DD-peptidase/beta-lactamase superfamily"/>
    <property type="match status" value="1"/>
</dbReference>
<reference evidence="4" key="1">
    <citation type="submission" date="2021-12" db="EMBL/GenBank/DDBJ databases">
        <authorList>
            <person name="Zaccaron A."/>
            <person name="Stergiopoulos I."/>
        </authorList>
    </citation>
    <scope>NUCLEOTIDE SEQUENCE</scope>
    <source>
        <strain evidence="4">Race5_Kim</strain>
    </source>
</reference>
<dbReference type="KEGG" id="ffu:CLAFUR5_14452"/>
<dbReference type="InterPro" id="IPR050789">
    <property type="entry name" value="Diverse_Enzym_Activities"/>
</dbReference>
<name>A0A9Q8UWL5_PASFU</name>
<protein>
    <submittedName>
        <fullName evidence="4">Monacolin J acid methylbutanoyltransferase</fullName>
    </submittedName>
</protein>
<dbReference type="Pfam" id="PF00144">
    <property type="entry name" value="Beta-lactamase"/>
    <property type="match status" value="1"/>
</dbReference>
<evidence type="ECO:0000256" key="1">
    <source>
        <dbReference type="ARBA" id="ARBA00009009"/>
    </source>
</evidence>
<proteinExistence type="inferred from homology"/>
<dbReference type="Proteomes" id="UP000756132">
    <property type="component" value="Chromosome 13"/>
</dbReference>
<organism evidence="4 5">
    <name type="scientific">Passalora fulva</name>
    <name type="common">Tomato leaf mold</name>
    <name type="synonym">Cladosporium fulvum</name>
    <dbReference type="NCBI Taxonomy" id="5499"/>
    <lineage>
        <taxon>Eukaryota</taxon>
        <taxon>Fungi</taxon>
        <taxon>Dikarya</taxon>
        <taxon>Ascomycota</taxon>
        <taxon>Pezizomycotina</taxon>
        <taxon>Dothideomycetes</taxon>
        <taxon>Dothideomycetidae</taxon>
        <taxon>Mycosphaerellales</taxon>
        <taxon>Mycosphaerellaceae</taxon>
        <taxon>Fulvia</taxon>
    </lineage>
</organism>
<dbReference type="PANTHER" id="PTHR43283:SF17">
    <property type="entry name" value="(LOVD), PUTATIVE (AFU_ORTHOLOGUE AFUA_5G00920)-RELATED"/>
    <property type="match status" value="1"/>
</dbReference>
<evidence type="ECO:0000259" key="3">
    <source>
        <dbReference type="Pfam" id="PF00144"/>
    </source>
</evidence>
<sequence length="434" mass="48019">MDAFDQALHDATASNILSGTCVIAADKYGNILHTASSGTYINSPIWQTRLPSEGTSVQTKPLTEVPQVTKPFGPDTVCWIASMTKLLTTVCAMKCVEQGLLKLDDDVTTTVLPEFRDVQVLEGMKDDGKGGETPVLRPSKGKMTLRNLLTHSSGVTYEFMHAKLLSWRQWNNQDLRSRGIKKSHQDRTEVSHAYHVPLVFDPETSWTYGYGIDWAGLAVERASSLTLEDFMKKYIFTPLSMNDTTFEPLNYPHLTSRIAGMTVRDDEDKLVPQHQTSTTSPIGGVRHAGGGGLASTANDYIKVLISLLANDSKLLQPKTVNYMFQPHLADPRHLQKMHANPEAFGLAGNIPPGLKVDFGLGGILNLEKMPTGRSPGGMQWGGYPNLFWWMNPKDGICGCYFSQLVPPGDVESFEMYKRFETAVNSTFKKEVGRL</sequence>